<dbReference type="SUPFAM" id="SSF53383">
    <property type="entry name" value="PLP-dependent transferases"/>
    <property type="match status" value="1"/>
</dbReference>
<dbReference type="GO" id="GO:0030170">
    <property type="term" value="F:pyridoxal phosphate binding"/>
    <property type="evidence" value="ECO:0007669"/>
    <property type="project" value="InterPro"/>
</dbReference>
<dbReference type="InterPro" id="IPR015422">
    <property type="entry name" value="PyrdxlP-dep_Trfase_small"/>
</dbReference>
<dbReference type="InterPro" id="IPR015424">
    <property type="entry name" value="PyrdxlP-dep_Trfase"/>
</dbReference>
<evidence type="ECO:0000256" key="1">
    <source>
        <dbReference type="ARBA" id="ARBA00001933"/>
    </source>
</evidence>
<dbReference type="Proteomes" id="UP000011086">
    <property type="component" value="Unassembled WGS sequence"/>
</dbReference>
<dbReference type="AlphaFoldDB" id="A0AA97P100"/>
<organism evidence="4">
    <name type="scientific">Pyricularia oryzae (strain Y34)</name>
    <name type="common">Rice blast fungus</name>
    <name type="synonym">Magnaporthe oryzae</name>
    <dbReference type="NCBI Taxonomy" id="1143189"/>
    <lineage>
        <taxon>Eukaryota</taxon>
        <taxon>Fungi</taxon>
        <taxon>Dikarya</taxon>
        <taxon>Ascomycota</taxon>
        <taxon>Pezizomycotina</taxon>
        <taxon>Sordariomycetes</taxon>
        <taxon>Sordariomycetidae</taxon>
        <taxon>Magnaporthales</taxon>
        <taxon>Pyriculariaceae</taxon>
        <taxon>Pyricularia</taxon>
    </lineage>
</organism>
<reference evidence="4" key="1">
    <citation type="journal article" date="2012" name="PLoS Genet.">
        <title>Comparative analysis of the genomes of two field isolates of the rice blast fungus Magnaporthe oryzae.</title>
        <authorList>
            <person name="Xue M."/>
            <person name="Yang J."/>
            <person name="Li Z."/>
            <person name="Hu S."/>
            <person name="Yao N."/>
            <person name="Dean R.A."/>
            <person name="Zhao W."/>
            <person name="Shen M."/>
            <person name="Zhang H."/>
            <person name="Li C."/>
            <person name="Liu L."/>
            <person name="Cao L."/>
            <person name="Xu X."/>
            <person name="Xing Y."/>
            <person name="Hsiang T."/>
            <person name="Zhang Z."/>
            <person name="Xu J.R."/>
            <person name="Peng Y.L."/>
        </authorList>
    </citation>
    <scope>NUCLEOTIDE SEQUENCE</scope>
    <source>
        <strain evidence="4">Y34</strain>
    </source>
</reference>
<dbReference type="EMBL" id="JH793434">
    <property type="protein sequence ID" value="ELQ39988.1"/>
    <property type="molecule type" value="Genomic_DNA"/>
</dbReference>
<dbReference type="Gene3D" id="3.40.640.10">
    <property type="entry name" value="Type I PLP-dependent aspartate aminotransferase-like (Major domain)"/>
    <property type="match status" value="1"/>
</dbReference>
<name>A0AA97P100_PYRO3</name>
<sequence length="490" mass="54262">MAKPPRMVICREQQCRRAGIFAVMAMQPEHENTAMWDMKVVDLTYLDVLIGISQWRSKTMATTAEGDFLWGATMQARARKLLLEYQERYVAANPKSADSFGRASVSLAGGNTRSVLHYDPFPMVLVSGRDCFVSSEDGREYVDFVSEYSACMLGHSHPAVAEAVQAVMSRGINLGGASKEEQVLAALLTERIPSMARVRFCNSGTEANTMALTLARHHTGRRKILAFENGYHGGFIGFDSGVLPTTVPFEFVLARYDDATHVRELVDDSFAAIIVEPMQGVGGMIPASRRFLQTLREVADATSAVLIFDEVVTSRLNYNALQSHHGVFPDLTTIGNSAQQQRLSHSGTFNNNAFSMTAGAVACRLITREAIARANALGDRLREGITAAGRNAEASPWMWASGFGSMLNVHFGGFAAAELRDLFFFFMLDRGFYVSRRGLIALNLMHTDHHNSRSSSRHSSLVYKIEVLYLMQFFAITMFRNQKLILVSYS</sequence>
<dbReference type="GO" id="GO:0008483">
    <property type="term" value="F:transaminase activity"/>
    <property type="evidence" value="ECO:0007669"/>
    <property type="project" value="InterPro"/>
</dbReference>
<comment type="similarity">
    <text evidence="3">Belongs to the class-III pyridoxal-phosphate-dependent aminotransferase family.</text>
</comment>
<dbReference type="InterPro" id="IPR005814">
    <property type="entry name" value="Aminotrans_3"/>
</dbReference>
<proteinExistence type="inferred from homology"/>
<dbReference type="PANTHER" id="PTHR43713">
    <property type="entry name" value="GLUTAMATE-1-SEMIALDEHYDE 2,1-AMINOMUTASE"/>
    <property type="match status" value="1"/>
</dbReference>
<accession>A0AA97P100</accession>
<gene>
    <name evidence="4" type="ORF">OOU_Y34scaffold00464g70</name>
</gene>
<keyword evidence="2 3" id="KW-0663">Pyridoxal phosphate</keyword>
<dbReference type="InterPro" id="IPR015421">
    <property type="entry name" value="PyrdxlP-dep_Trfase_major"/>
</dbReference>
<evidence type="ECO:0000256" key="3">
    <source>
        <dbReference type="RuleBase" id="RU003560"/>
    </source>
</evidence>
<comment type="cofactor">
    <cofactor evidence="1">
        <name>pyridoxal 5'-phosphate</name>
        <dbReference type="ChEBI" id="CHEBI:597326"/>
    </cofactor>
</comment>
<protein>
    <submittedName>
        <fullName evidence="4">Glutamate-1-semialdehyde 2,1-aminomutase</fullName>
    </submittedName>
</protein>
<dbReference type="Pfam" id="PF00202">
    <property type="entry name" value="Aminotran_3"/>
    <property type="match status" value="2"/>
</dbReference>
<dbReference type="Gene3D" id="3.90.1150.10">
    <property type="entry name" value="Aspartate Aminotransferase, domain 1"/>
    <property type="match status" value="1"/>
</dbReference>
<evidence type="ECO:0000313" key="4">
    <source>
        <dbReference type="EMBL" id="ELQ39988.1"/>
    </source>
</evidence>
<dbReference type="PANTHER" id="PTHR43713:SF3">
    <property type="entry name" value="GLUTAMATE-1-SEMIALDEHYDE 2,1-AMINOMUTASE 1, CHLOROPLASTIC-RELATED"/>
    <property type="match status" value="1"/>
</dbReference>
<evidence type="ECO:0000256" key="2">
    <source>
        <dbReference type="ARBA" id="ARBA00022898"/>
    </source>
</evidence>